<gene>
    <name evidence="1" type="ORF">FB45DRAFT_906617</name>
</gene>
<dbReference type="Proteomes" id="UP001221142">
    <property type="component" value="Unassembled WGS sequence"/>
</dbReference>
<keyword evidence="2" id="KW-1185">Reference proteome</keyword>
<protein>
    <submittedName>
        <fullName evidence="1">Uncharacterized protein</fullName>
    </submittedName>
</protein>
<accession>A0AAD7FSX5</accession>
<evidence type="ECO:0000313" key="1">
    <source>
        <dbReference type="EMBL" id="KAJ7636434.1"/>
    </source>
</evidence>
<dbReference type="AlphaFoldDB" id="A0AAD7FSX5"/>
<organism evidence="1 2">
    <name type="scientific">Roridomyces roridus</name>
    <dbReference type="NCBI Taxonomy" id="1738132"/>
    <lineage>
        <taxon>Eukaryota</taxon>
        <taxon>Fungi</taxon>
        <taxon>Dikarya</taxon>
        <taxon>Basidiomycota</taxon>
        <taxon>Agaricomycotina</taxon>
        <taxon>Agaricomycetes</taxon>
        <taxon>Agaricomycetidae</taxon>
        <taxon>Agaricales</taxon>
        <taxon>Marasmiineae</taxon>
        <taxon>Mycenaceae</taxon>
        <taxon>Roridomyces</taxon>
    </lineage>
</organism>
<comment type="caution">
    <text evidence="1">The sequence shown here is derived from an EMBL/GenBank/DDBJ whole genome shotgun (WGS) entry which is preliminary data.</text>
</comment>
<name>A0AAD7FSX5_9AGAR</name>
<evidence type="ECO:0000313" key="2">
    <source>
        <dbReference type="Proteomes" id="UP001221142"/>
    </source>
</evidence>
<sequence length="92" mass="10228">MPPWPIEDLEDDVPPAPAAANASPLLERLTVRCHSRQTPTIHRFRCSAPGCDMSWTLPRQSSRVLKHASHECMFIDEQLKQLVGAVIAGKRG</sequence>
<dbReference type="EMBL" id="JARKIF010000006">
    <property type="protein sequence ID" value="KAJ7636434.1"/>
    <property type="molecule type" value="Genomic_DNA"/>
</dbReference>
<reference evidence="1" key="1">
    <citation type="submission" date="2023-03" db="EMBL/GenBank/DDBJ databases">
        <title>Massive genome expansion in bonnet fungi (Mycena s.s.) driven by repeated elements and novel gene families across ecological guilds.</title>
        <authorList>
            <consortium name="Lawrence Berkeley National Laboratory"/>
            <person name="Harder C.B."/>
            <person name="Miyauchi S."/>
            <person name="Viragh M."/>
            <person name="Kuo A."/>
            <person name="Thoen E."/>
            <person name="Andreopoulos B."/>
            <person name="Lu D."/>
            <person name="Skrede I."/>
            <person name="Drula E."/>
            <person name="Henrissat B."/>
            <person name="Morin E."/>
            <person name="Kohler A."/>
            <person name="Barry K."/>
            <person name="LaButti K."/>
            <person name="Morin E."/>
            <person name="Salamov A."/>
            <person name="Lipzen A."/>
            <person name="Mereny Z."/>
            <person name="Hegedus B."/>
            <person name="Baldrian P."/>
            <person name="Stursova M."/>
            <person name="Weitz H."/>
            <person name="Taylor A."/>
            <person name="Grigoriev I.V."/>
            <person name="Nagy L.G."/>
            <person name="Martin F."/>
            <person name="Kauserud H."/>
        </authorList>
    </citation>
    <scope>NUCLEOTIDE SEQUENCE</scope>
    <source>
        <strain evidence="1">9284</strain>
    </source>
</reference>
<proteinExistence type="predicted"/>